<feature type="coiled-coil region" evidence="1">
    <location>
        <begin position="305"/>
        <end position="434"/>
    </location>
</feature>
<accession>A0A0L0FUA4</accession>
<dbReference type="GeneID" id="25907740"/>
<reference evidence="3 4" key="1">
    <citation type="submission" date="2011-02" db="EMBL/GenBank/DDBJ databases">
        <title>The Genome Sequence of Sphaeroforma arctica JP610.</title>
        <authorList>
            <consortium name="The Broad Institute Genome Sequencing Platform"/>
            <person name="Russ C."/>
            <person name="Cuomo C."/>
            <person name="Young S.K."/>
            <person name="Zeng Q."/>
            <person name="Gargeya S."/>
            <person name="Alvarado L."/>
            <person name="Berlin A."/>
            <person name="Chapman S.B."/>
            <person name="Chen Z."/>
            <person name="Freedman E."/>
            <person name="Gellesch M."/>
            <person name="Goldberg J."/>
            <person name="Griggs A."/>
            <person name="Gujja S."/>
            <person name="Heilman E."/>
            <person name="Heiman D."/>
            <person name="Howarth C."/>
            <person name="Mehta T."/>
            <person name="Neiman D."/>
            <person name="Pearson M."/>
            <person name="Roberts A."/>
            <person name="Saif S."/>
            <person name="Shea T."/>
            <person name="Shenoy N."/>
            <person name="Sisk P."/>
            <person name="Stolte C."/>
            <person name="Sykes S."/>
            <person name="White J."/>
            <person name="Yandava C."/>
            <person name="Burger G."/>
            <person name="Gray M.W."/>
            <person name="Holland P.W.H."/>
            <person name="King N."/>
            <person name="Lang F.B.F."/>
            <person name="Roger A.J."/>
            <person name="Ruiz-Trillo I."/>
            <person name="Haas B."/>
            <person name="Nusbaum C."/>
            <person name="Birren B."/>
        </authorList>
    </citation>
    <scope>NUCLEOTIDE SEQUENCE [LARGE SCALE GENOMIC DNA]</scope>
    <source>
        <strain evidence="3 4">JP610</strain>
    </source>
</reference>
<sequence length="454" mass="52823">MANLRTGEYSSPRQNGEMGFDSPARDERYRQLAQDKQLLERKLAELKKQVDGYRRENEALKLDSVDIQADLRRSNDRIRSMEEQARRDERVFEELEERLADASEENLRLREELQMCTDERDVAVSKLREQNKAKFDHDGIINEQMQRLEALRAENTEIDSHLQGAKRALEQERHISTGLNMEIQSINENLMARGQEVQDLVARNRALEEQMMTLRIQTVSKESYDSLAAQVSQTALRLERTETERETLRKDSQVGLSQLENQLIGMRDQQANLVSRYRAVVAENKQLQKDVDTNLKRYQGQTGRNMVLSEELTKMEDEVREKMQTISEKDFSIQEKADVIRCKLDEIELLREELREYEMKSVELEMSDLDLKTQIDSLVKAINVANDELSEKKEDSSRLKSEIEKLTTTNNAQKADLEQMSIQYLDLIDRLQREAGDITKAQEAVRNATDKGKY</sequence>
<protein>
    <recommendedName>
        <fullName evidence="5">Paramyosin</fullName>
    </recommendedName>
</protein>
<dbReference type="EMBL" id="KQ242156">
    <property type="protein sequence ID" value="KNC80407.1"/>
    <property type="molecule type" value="Genomic_DNA"/>
</dbReference>
<evidence type="ECO:0000313" key="4">
    <source>
        <dbReference type="Proteomes" id="UP000054560"/>
    </source>
</evidence>
<evidence type="ECO:0000256" key="2">
    <source>
        <dbReference type="SAM" id="MobiDB-lite"/>
    </source>
</evidence>
<name>A0A0L0FUA4_9EUKA</name>
<feature type="coiled-coil region" evidence="1">
    <location>
        <begin position="29"/>
        <end position="168"/>
    </location>
</feature>
<keyword evidence="4" id="KW-1185">Reference proteome</keyword>
<organism evidence="3 4">
    <name type="scientific">Sphaeroforma arctica JP610</name>
    <dbReference type="NCBI Taxonomy" id="667725"/>
    <lineage>
        <taxon>Eukaryota</taxon>
        <taxon>Ichthyosporea</taxon>
        <taxon>Ichthyophonida</taxon>
        <taxon>Sphaeroforma</taxon>
    </lineage>
</organism>
<feature type="coiled-coil region" evidence="1">
    <location>
        <begin position="197"/>
        <end position="276"/>
    </location>
</feature>
<dbReference type="Proteomes" id="UP000054560">
    <property type="component" value="Unassembled WGS sequence"/>
</dbReference>
<gene>
    <name evidence="3" type="ORF">SARC_07236</name>
</gene>
<proteinExistence type="predicted"/>
<keyword evidence="1" id="KW-0175">Coiled coil</keyword>
<dbReference type="AlphaFoldDB" id="A0A0L0FUA4"/>
<dbReference type="RefSeq" id="XP_014154309.1">
    <property type="nucleotide sequence ID" value="XM_014298834.1"/>
</dbReference>
<evidence type="ECO:0008006" key="5">
    <source>
        <dbReference type="Google" id="ProtNLM"/>
    </source>
</evidence>
<evidence type="ECO:0000313" key="3">
    <source>
        <dbReference type="EMBL" id="KNC80407.1"/>
    </source>
</evidence>
<evidence type="ECO:0000256" key="1">
    <source>
        <dbReference type="SAM" id="Coils"/>
    </source>
</evidence>
<feature type="region of interest" description="Disordered" evidence="2">
    <location>
        <begin position="1"/>
        <end position="27"/>
    </location>
</feature>